<dbReference type="InterPro" id="IPR045083">
    <property type="entry name" value="ATP_synth_F0_asu_bact/mt"/>
</dbReference>
<evidence type="ECO:0000256" key="2">
    <source>
        <dbReference type="ARBA" id="ARBA00006810"/>
    </source>
</evidence>
<feature type="transmembrane region" description="Helical" evidence="11">
    <location>
        <begin position="247"/>
        <end position="268"/>
    </location>
</feature>
<evidence type="ECO:0000256" key="6">
    <source>
        <dbReference type="ARBA" id="ARBA00022781"/>
    </source>
</evidence>
<dbReference type="GO" id="GO:0005886">
    <property type="term" value="C:plasma membrane"/>
    <property type="evidence" value="ECO:0007669"/>
    <property type="project" value="UniProtKB-SubCell"/>
</dbReference>
<name>A0A846MSK5_9BACT</name>
<evidence type="ECO:0000313" key="15">
    <source>
        <dbReference type="Proteomes" id="UP000537126"/>
    </source>
</evidence>
<dbReference type="AlphaFoldDB" id="A0A846MSK5"/>
<gene>
    <name evidence="11" type="primary">atpB</name>
    <name evidence="14" type="ORF">FHS56_002129</name>
</gene>
<evidence type="ECO:0000256" key="4">
    <source>
        <dbReference type="ARBA" id="ARBA00022547"/>
    </source>
</evidence>
<dbReference type="Pfam" id="PF00119">
    <property type="entry name" value="ATP-synt_A"/>
    <property type="match status" value="1"/>
</dbReference>
<dbReference type="CDD" id="cd00310">
    <property type="entry name" value="ATP-synt_Fo_a_6"/>
    <property type="match status" value="1"/>
</dbReference>
<evidence type="ECO:0000256" key="8">
    <source>
        <dbReference type="ARBA" id="ARBA00023065"/>
    </source>
</evidence>
<dbReference type="PANTHER" id="PTHR11410">
    <property type="entry name" value="ATP SYNTHASE SUBUNIT A"/>
    <property type="match status" value="1"/>
</dbReference>
<keyword evidence="15" id="KW-1185">Reference proteome</keyword>
<dbReference type="SUPFAM" id="SSF81336">
    <property type="entry name" value="F1F0 ATP synthase subunit A"/>
    <property type="match status" value="1"/>
</dbReference>
<keyword evidence="7 11" id="KW-1133">Transmembrane helix</keyword>
<keyword evidence="6 11" id="KW-0375">Hydrogen ion transport</keyword>
<dbReference type="InterPro" id="IPR023011">
    <property type="entry name" value="ATP_synth_F0_asu_AS"/>
</dbReference>
<keyword evidence="3 11" id="KW-0813">Transport</keyword>
<comment type="caution">
    <text evidence="14">The sequence shown here is derived from an EMBL/GenBank/DDBJ whole genome shotgun (WGS) entry which is preliminary data.</text>
</comment>
<protein>
    <recommendedName>
        <fullName evidence="11 12">ATP synthase subunit a</fullName>
    </recommendedName>
    <alternativeName>
        <fullName evidence="11">ATP synthase F0 sector subunit a</fullName>
    </alternativeName>
    <alternativeName>
        <fullName evidence="11">F-ATPase subunit 6</fullName>
    </alternativeName>
</protein>
<keyword evidence="9 11" id="KW-0472">Membrane</keyword>
<comment type="function">
    <text evidence="11 12">Key component of the proton channel; it plays a direct role in the translocation of protons across the membrane.</text>
</comment>
<evidence type="ECO:0000256" key="9">
    <source>
        <dbReference type="ARBA" id="ARBA00023136"/>
    </source>
</evidence>
<evidence type="ECO:0000256" key="10">
    <source>
        <dbReference type="ARBA" id="ARBA00023310"/>
    </source>
</evidence>
<keyword evidence="5 11" id="KW-0812">Transmembrane</keyword>
<sequence length="376" mass="41827">MKSIKAILLIFIALLGFGLSAYANPQPEEEKEFNAGETIFHHLSNSHEWHLFSIGETHVSIPLPVILYTPNGLDVFLSSEFHHGKETEEGILLERGKNTYIIEHDHIKLAGNEEATIYDFSITKNVASMFLSVVLLFLIFGKVAKSYQTDKPQAPKGLAGLIEPLILFVRDEIAIPAIGKDKYERFMPYLLTVFFYIWINNLLGLLPGAANLTGNITITATLAGFTLVMILFNANKTYWGHIFAPPVPAWLYPIMVPIEIVGIFTKPFALTIRLFANITAGHIVILSLLSLIFIFKSFAIAPISVGFALFINGLELLVAFIQAFVFTLLSALFIGQAVEEHHHEEEHGEHQPAHTEASHIEKPTQAELKEELAVTA</sequence>
<dbReference type="NCBIfam" id="TIGR01131">
    <property type="entry name" value="ATP_synt_6_or_A"/>
    <property type="match status" value="1"/>
</dbReference>
<proteinExistence type="inferred from homology"/>
<organism evidence="14 15">
    <name type="scientific">Thermonema lapsum</name>
    <dbReference type="NCBI Taxonomy" id="28195"/>
    <lineage>
        <taxon>Bacteria</taxon>
        <taxon>Pseudomonadati</taxon>
        <taxon>Bacteroidota</taxon>
        <taxon>Cytophagia</taxon>
        <taxon>Cytophagales</taxon>
        <taxon>Thermonemataceae</taxon>
        <taxon>Thermonema</taxon>
    </lineage>
</organism>
<comment type="subcellular location">
    <subcellularLocation>
        <location evidence="11 12">Cell membrane</location>
        <topology evidence="11 12">Multi-pass membrane protein</topology>
    </subcellularLocation>
    <subcellularLocation>
        <location evidence="1">Membrane</location>
        <topology evidence="1">Multi-pass membrane protein</topology>
    </subcellularLocation>
</comment>
<dbReference type="GO" id="GO:0045259">
    <property type="term" value="C:proton-transporting ATP synthase complex"/>
    <property type="evidence" value="ECO:0007669"/>
    <property type="project" value="UniProtKB-KW"/>
</dbReference>
<evidence type="ECO:0000256" key="1">
    <source>
        <dbReference type="ARBA" id="ARBA00004141"/>
    </source>
</evidence>
<feature type="transmembrane region" description="Helical" evidence="11">
    <location>
        <begin position="189"/>
        <end position="210"/>
    </location>
</feature>
<dbReference type="InterPro" id="IPR000568">
    <property type="entry name" value="ATP_synth_F0_asu"/>
</dbReference>
<evidence type="ECO:0000256" key="7">
    <source>
        <dbReference type="ARBA" id="ARBA00022989"/>
    </source>
</evidence>
<feature type="transmembrane region" description="Helical" evidence="11">
    <location>
        <begin position="126"/>
        <end position="144"/>
    </location>
</feature>
<evidence type="ECO:0000256" key="11">
    <source>
        <dbReference type="HAMAP-Rule" id="MF_01393"/>
    </source>
</evidence>
<feature type="transmembrane region" description="Helical" evidence="11">
    <location>
        <begin position="274"/>
        <end position="295"/>
    </location>
</feature>
<dbReference type="Gene3D" id="1.20.120.220">
    <property type="entry name" value="ATP synthase, F0 complex, subunit A"/>
    <property type="match status" value="1"/>
</dbReference>
<keyword evidence="11" id="KW-1003">Cell membrane</keyword>
<feature type="transmembrane region" description="Helical" evidence="11">
    <location>
        <begin position="216"/>
        <end position="235"/>
    </location>
</feature>
<evidence type="ECO:0000256" key="13">
    <source>
        <dbReference type="SAM" id="SignalP"/>
    </source>
</evidence>
<accession>A0A846MSK5</accession>
<dbReference type="InterPro" id="IPR035908">
    <property type="entry name" value="F0_ATP_A_sf"/>
</dbReference>
<keyword evidence="10 11" id="KW-0066">ATP synthesis</keyword>
<feature type="chain" id="PRO_5032521425" description="ATP synthase subunit a" evidence="13">
    <location>
        <begin position="24"/>
        <end position="376"/>
    </location>
</feature>
<dbReference type="PRINTS" id="PR00123">
    <property type="entry name" value="ATPASEA"/>
</dbReference>
<dbReference type="Proteomes" id="UP000537126">
    <property type="component" value="Unassembled WGS sequence"/>
</dbReference>
<dbReference type="HAMAP" id="MF_01393">
    <property type="entry name" value="ATP_synth_a_bact"/>
    <property type="match status" value="1"/>
</dbReference>
<comment type="similarity">
    <text evidence="2 11 12">Belongs to the ATPase A chain family.</text>
</comment>
<evidence type="ECO:0000256" key="12">
    <source>
        <dbReference type="RuleBase" id="RU000483"/>
    </source>
</evidence>
<reference evidence="14 15" key="1">
    <citation type="submission" date="2020-03" db="EMBL/GenBank/DDBJ databases">
        <title>Genomic Encyclopedia of Type Strains, Phase IV (KMG-IV): sequencing the most valuable type-strain genomes for metagenomic binning, comparative biology and taxonomic classification.</title>
        <authorList>
            <person name="Goeker M."/>
        </authorList>
    </citation>
    <scope>NUCLEOTIDE SEQUENCE [LARGE SCALE GENOMIC DNA]</scope>
    <source>
        <strain evidence="14 15">DSM 5718</strain>
    </source>
</reference>
<feature type="signal peptide" evidence="13">
    <location>
        <begin position="1"/>
        <end position="23"/>
    </location>
</feature>
<dbReference type="EMBL" id="JAASRN010000003">
    <property type="protein sequence ID" value="NIK74604.1"/>
    <property type="molecule type" value="Genomic_DNA"/>
</dbReference>
<dbReference type="RefSeq" id="WP_166920525.1">
    <property type="nucleotide sequence ID" value="NZ_JAASRN010000003.1"/>
</dbReference>
<evidence type="ECO:0000313" key="14">
    <source>
        <dbReference type="EMBL" id="NIK74604.1"/>
    </source>
</evidence>
<evidence type="ECO:0000256" key="3">
    <source>
        <dbReference type="ARBA" id="ARBA00022448"/>
    </source>
</evidence>
<evidence type="ECO:0000256" key="5">
    <source>
        <dbReference type="ARBA" id="ARBA00022692"/>
    </source>
</evidence>
<keyword evidence="13" id="KW-0732">Signal</keyword>
<dbReference type="PROSITE" id="PS00449">
    <property type="entry name" value="ATPASE_A"/>
    <property type="match status" value="1"/>
</dbReference>
<dbReference type="GO" id="GO:0046933">
    <property type="term" value="F:proton-transporting ATP synthase activity, rotational mechanism"/>
    <property type="evidence" value="ECO:0007669"/>
    <property type="project" value="UniProtKB-UniRule"/>
</dbReference>
<keyword evidence="8 11" id="KW-0406">Ion transport</keyword>
<keyword evidence="4 11" id="KW-0138">CF(0)</keyword>
<feature type="transmembrane region" description="Helical" evidence="11">
    <location>
        <begin position="307"/>
        <end position="334"/>
    </location>
</feature>
<dbReference type="PANTHER" id="PTHR11410:SF0">
    <property type="entry name" value="ATP SYNTHASE SUBUNIT A"/>
    <property type="match status" value="1"/>
</dbReference>